<dbReference type="EMBL" id="OZ020101">
    <property type="protein sequence ID" value="CAK9274779.1"/>
    <property type="molecule type" value="Genomic_DNA"/>
</dbReference>
<evidence type="ECO:0000313" key="2">
    <source>
        <dbReference type="Proteomes" id="UP001497444"/>
    </source>
</evidence>
<organism evidence="1 2">
    <name type="scientific">Sphagnum jensenii</name>
    <dbReference type="NCBI Taxonomy" id="128206"/>
    <lineage>
        <taxon>Eukaryota</taxon>
        <taxon>Viridiplantae</taxon>
        <taxon>Streptophyta</taxon>
        <taxon>Embryophyta</taxon>
        <taxon>Bryophyta</taxon>
        <taxon>Sphagnophytina</taxon>
        <taxon>Sphagnopsida</taxon>
        <taxon>Sphagnales</taxon>
        <taxon>Sphagnaceae</taxon>
        <taxon>Sphagnum</taxon>
    </lineage>
</organism>
<proteinExistence type="predicted"/>
<accession>A0ABP0X6T8</accession>
<keyword evidence="2" id="KW-1185">Reference proteome</keyword>
<reference evidence="1" key="1">
    <citation type="submission" date="2024-02" db="EMBL/GenBank/DDBJ databases">
        <authorList>
            <consortium name="ELIXIR-Norway"/>
            <consortium name="Elixir Norway"/>
        </authorList>
    </citation>
    <scope>NUCLEOTIDE SEQUENCE</scope>
</reference>
<gene>
    <name evidence="1" type="ORF">CSSPJE1EN1_LOCUS20257</name>
</gene>
<protein>
    <submittedName>
        <fullName evidence="1">Uncharacterized protein</fullName>
    </submittedName>
</protein>
<sequence length="80" mass="8873">MARGGGGGRVLQKEQGCSTTLFLSVKAFIRLLSTSEWQWMSCLLLQLQKPFSPAVTVTSFPLHSLTCAAIMWDPQQQVYP</sequence>
<name>A0ABP0X6T8_9BRYO</name>
<evidence type="ECO:0000313" key="1">
    <source>
        <dbReference type="EMBL" id="CAK9274779.1"/>
    </source>
</evidence>
<dbReference type="Proteomes" id="UP001497444">
    <property type="component" value="Chromosome 6"/>
</dbReference>